<dbReference type="PANTHER" id="PTHR34039">
    <property type="entry name" value="UPF0102 PROTEIN YRAN"/>
    <property type="match status" value="1"/>
</dbReference>
<dbReference type="InterPro" id="IPR011335">
    <property type="entry name" value="Restrct_endonuc-II-like"/>
</dbReference>
<organism evidence="3 4">
    <name type="scientific">Clostridium fessum</name>
    <dbReference type="NCBI Taxonomy" id="2126740"/>
    <lineage>
        <taxon>Bacteria</taxon>
        <taxon>Bacillati</taxon>
        <taxon>Bacillota</taxon>
        <taxon>Clostridia</taxon>
        <taxon>Eubacteriales</taxon>
        <taxon>Clostridiaceae</taxon>
        <taxon>Clostridium</taxon>
    </lineage>
</organism>
<evidence type="ECO:0000313" key="4">
    <source>
        <dbReference type="Proteomes" id="UP000241048"/>
    </source>
</evidence>
<dbReference type="NCBIfam" id="NF009150">
    <property type="entry name" value="PRK12497.1-3"/>
    <property type="match status" value="1"/>
</dbReference>
<proteinExistence type="inferred from homology"/>
<dbReference type="GeneID" id="79839671"/>
<keyword evidence="4" id="KW-1185">Reference proteome</keyword>
<gene>
    <name evidence="3" type="ORF">C7U56_01865</name>
</gene>
<comment type="caution">
    <text evidence="3">The sequence shown here is derived from an EMBL/GenBank/DDBJ whole genome shotgun (WGS) entry which is preliminary data.</text>
</comment>
<accession>A0A2T3FTX1</accession>
<dbReference type="RefSeq" id="WP_106999914.1">
    <property type="nucleotide sequence ID" value="NZ_CAUWBW010000026.1"/>
</dbReference>
<evidence type="ECO:0000256" key="2">
    <source>
        <dbReference type="HAMAP-Rule" id="MF_00048"/>
    </source>
</evidence>
<dbReference type="Pfam" id="PF02021">
    <property type="entry name" value="UPF0102"/>
    <property type="match status" value="1"/>
</dbReference>
<name>A0A2T3FTX1_9CLOT</name>
<dbReference type="CDD" id="cd20736">
    <property type="entry name" value="PoNe_Nuclease"/>
    <property type="match status" value="1"/>
</dbReference>
<dbReference type="HAMAP" id="MF_00048">
    <property type="entry name" value="UPF0102"/>
    <property type="match status" value="1"/>
</dbReference>
<dbReference type="AlphaFoldDB" id="A0A2T3FTX1"/>
<dbReference type="PANTHER" id="PTHR34039:SF1">
    <property type="entry name" value="UPF0102 PROTEIN YRAN"/>
    <property type="match status" value="1"/>
</dbReference>
<evidence type="ECO:0000313" key="3">
    <source>
        <dbReference type="EMBL" id="PST38722.1"/>
    </source>
</evidence>
<dbReference type="Gene3D" id="3.40.1350.10">
    <property type="match status" value="1"/>
</dbReference>
<dbReference type="GO" id="GO:0003676">
    <property type="term" value="F:nucleic acid binding"/>
    <property type="evidence" value="ECO:0007669"/>
    <property type="project" value="InterPro"/>
</dbReference>
<reference evidence="3 4" key="1">
    <citation type="submission" date="2018-03" db="EMBL/GenBank/DDBJ databases">
        <title>Lachnoclostridium SNUG30386 gen.nov., sp.nov., isolated from human faeces.</title>
        <authorList>
            <person name="Seo B."/>
            <person name="Jeon K."/>
            <person name="Ko G."/>
        </authorList>
    </citation>
    <scope>NUCLEOTIDE SEQUENCE [LARGE SCALE GENOMIC DNA]</scope>
    <source>
        <strain evidence="3 4">SNUG30386</strain>
    </source>
</reference>
<evidence type="ECO:0000256" key="1">
    <source>
        <dbReference type="ARBA" id="ARBA00006738"/>
    </source>
</evidence>
<comment type="similarity">
    <text evidence="1 2">Belongs to the UPF0102 family.</text>
</comment>
<protein>
    <recommendedName>
        <fullName evidence="2">UPF0102 protein C7U56_01865</fullName>
    </recommendedName>
</protein>
<dbReference type="NCBIfam" id="TIGR00252">
    <property type="entry name" value="YraN family protein"/>
    <property type="match status" value="1"/>
</dbReference>
<dbReference type="InterPro" id="IPR011856">
    <property type="entry name" value="tRNA_endonuc-like_dom_sf"/>
</dbReference>
<dbReference type="Proteomes" id="UP000241048">
    <property type="component" value="Unassembled WGS sequence"/>
</dbReference>
<dbReference type="InterPro" id="IPR003509">
    <property type="entry name" value="UPF0102_YraN-like"/>
</dbReference>
<sequence length="128" mass="15209">MGERNFHLHGNSFNRRAIGTEYETLACEYLTRHGYQILCRNFRCRQGEIDIIARDRDYLVFIEVKYRRDEHEGDPAEAVDARKQARILRTARYYMTRYHISEDTPCRFDVVAVLGSNVRLIRDAFWCG</sequence>
<dbReference type="EMBL" id="PYLO01000001">
    <property type="protein sequence ID" value="PST38722.1"/>
    <property type="molecule type" value="Genomic_DNA"/>
</dbReference>
<dbReference type="SUPFAM" id="SSF52980">
    <property type="entry name" value="Restriction endonuclease-like"/>
    <property type="match status" value="1"/>
</dbReference>